<feature type="transmembrane region" description="Helical" evidence="1">
    <location>
        <begin position="237"/>
        <end position="257"/>
    </location>
</feature>
<dbReference type="RefSeq" id="WP_108917801.1">
    <property type="nucleotide sequence ID" value="NZ_BGJY01000007.1"/>
</dbReference>
<dbReference type="SUPFAM" id="SSF47240">
    <property type="entry name" value="Ferritin-like"/>
    <property type="match status" value="1"/>
</dbReference>
<dbReference type="NCBIfam" id="NF045676">
    <property type="entry name" value="FeExpMbfA"/>
    <property type="match status" value="1"/>
</dbReference>
<dbReference type="Pfam" id="PF02915">
    <property type="entry name" value="Rubrerythrin"/>
    <property type="match status" value="1"/>
</dbReference>
<feature type="transmembrane region" description="Helical" evidence="1">
    <location>
        <begin position="204"/>
        <end position="225"/>
    </location>
</feature>
<feature type="domain" description="Rubrerythrin diiron-binding" evidence="2">
    <location>
        <begin position="11"/>
        <end position="147"/>
    </location>
</feature>
<dbReference type="GO" id="GO:0046872">
    <property type="term" value="F:metal ion binding"/>
    <property type="evidence" value="ECO:0007669"/>
    <property type="project" value="InterPro"/>
</dbReference>
<dbReference type="CDD" id="cd01045">
    <property type="entry name" value="Ferritin_like_AB"/>
    <property type="match status" value="1"/>
</dbReference>
<feature type="transmembrane region" description="Helical" evidence="1">
    <location>
        <begin position="269"/>
        <end position="290"/>
    </location>
</feature>
<dbReference type="OrthoDB" id="32301at2"/>
<dbReference type="PIRSF" id="PIRSF035918">
    <property type="entry name" value="UCP035918_rubreryth_DUF125"/>
    <property type="match status" value="1"/>
</dbReference>
<gene>
    <name evidence="3" type="ORF">C5689_13525</name>
</gene>
<dbReference type="AlphaFoldDB" id="A0A2U1SNZ0"/>
<dbReference type="PANTHER" id="PTHR33531">
    <property type="entry name" value="RUBRERYTHRIN SUBFAMILY"/>
    <property type="match status" value="1"/>
</dbReference>
<accession>A0A2U1SNZ0</accession>
<organism evidence="3 4">
    <name type="scientific">Methylosinus sporium</name>
    <dbReference type="NCBI Taxonomy" id="428"/>
    <lineage>
        <taxon>Bacteria</taxon>
        <taxon>Pseudomonadati</taxon>
        <taxon>Pseudomonadota</taxon>
        <taxon>Alphaproteobacteria</taxon>
        <taxon>Hyphomicrobiales</taxon>
        <taxon>Methylocystaceae</taxon>
        <taxon>Methylosinus</taxon>
    </lineage>
</organism>
<dbReference type="InterPro" id="IPR017040">
    <property type="entry name" value="UCP035918_rubreryth/DUF125"/>
</dbReference>
<sequence length="323" mass="34988">MKSFCDLTEREILAVAIASEEEDGRIYQSFAEDLSERYPSSAKVFEEMAEQEGAHRHALLSLYQKRFGPNLPPIRREDVKGFLRRRPIWLTRNLSLETIRKEAEVMEYESALFYQRAAARATDVGVRKLLGDLAAAEQGHETLAMRLGAQILTPGAKKEEDIAYRRFFILQYVQPGLAGLMDGSVSTLAPLFAAAFATHNNWETFLVGLAASIGAGISMGFAEALSDDGSLTGRGSPILRGGVCGLMTTLGGLGHTLPYLVPDSIPDSFAIATTIAGAVVFVELWAIAFIRARYMDTPFLQAVFQIVLGGAIVLAAGILIGGA</sequence>
<evidence type="ECO:0000259" key="2">
    <source>
        <dbReference type="Pfam" id="PF02915"/>
    </source>
</evidence>
<dbReference type="Proteomes" id="UP000245137">
    <property type="component" value="Unassembled WGS sequence"/>
</dbReference>
<keyword evidence="1" id="KW-0812">Transmembrane</keyword>
<feature type="transmembrane region" description="Helical" evidence="1">
    <location>
        <begin position="176"/>
        <end position="198"/>
    </location>
</feature>
<dbReference type="InterPro" id="IPR012347">
    <property type="entry name" value="Ferritin-like"/>
</dbReference>
<evidence type="ECO:0000256" key="1">
    <source>
        <dbReference type="SAM" id="Phobius"/>
    </source>
</evidence>
<dbReference type="PANTHER" id="PTHR33531:SF10">
    <property type="entry name" value="BLR7895 PROTEIN"/>
    <property type="match status" value="1"/>
</dbReference>
<protein>
    <submittedName>
        <fullName evidence="3">Rubrerythrin</fullName>
    </submittedName>
</protein>
<keyword evidence="1" id="KW-0472">Membrane</keyword>
<dbReference type="GO" id="GO:0016491">
    <property type="term" value="F:oxidoreductase activity"/>
    <property type="evidence" value="ECO:0007669"/>
    <property type="project" value="InterPro"/>
</dbReference>
<feature type="transmembrane region" description="Helical" evidence="1">
    <location>
        <begin position="302"/>
        <end position="322"/>
    </location>
</feature>
<dbReference type="EMBL" id="PUIV01000023">
    <property type="protein sequence ID" value="PWB93332.1"/>
    <property type="molecule type" value="Genomic_DNA"/>
</dbReference>
<comment type="caution">
    <text evidence="3">The sequence shown here is derived from an EMBL/GenBank/DDBJ whole genome shotgun (WGS) entry which is preliminary data.</text>
</comment>
<dbReference type="InterPro" id="IPR009078">
    <property type="entry name" value="Ferritin-like_SF"/>
</dbReference>
<dbReference type="InterPro" id="IPR003251">
    <property type="entry name" value="Rr_diiron-bd_dom"/>
</dbReference>
<name>A0A2U1SNZ0_METSR</name>
<keyword evidence="4" id="KW-1185">Reference proteome</keyword>
<evidence type="ECO:0000313" key="4">
    <source>
        <dbReference type="Proteomes" id="UP000245137"/>
    </source>
</evidence>
<keyword evidence="1" id="KW-1133">Transmembrane helix</keyword>
<dbReference type="Gene3D" id="1.20.1260.10">
    <property type="match status" value="1"/>
</dbReference>
<reference evidence="3 4" key="1">
    <citation type="journal article" date="2018" name="Appl. Microbiol. Biotechnol.">
        <title>Co-cultivation of the strictly anaerobic methanogen Methanosarcina barkeri with aerobic methanotrophs in an oxygen-limited membrane bioreactor.</title>
        <authorList>
            <person name="In 't Zandt M.H."/>
            <person name="van den Bosch T.J.M."/>
            <person name="Rijkers R."/>
            <person name="van Kessel M.A.H.J."/>
            <person name="Jetten M.S.M."/>
            <person name="Welte C.U."/>
        </authorList>
    </citation>
    <scope>NUCLEOTIDE SEQUENCE [LARGE SCALE GENOMIC DNA]</scope>
    <source>
        <strain evidence="3 4">DSM 17706</strain>
    </source>
</reference>
<evidence type="ECO:0000313" key="3">
    <source>
        <dbReference type="EMBL" id="PWB93332.1"/>
    </source>
</evidence>
<proteinExistence type="predicted"/>